<name>A0ABV5KAT4_9ACTN</name>
<dbReference type="EMBL" id="JBHMDG010000014">
    <property type="protein sequence ID" value="MFB9313853.1"/>
    <property type="molecule type" value="Genomic_DNA"/>
</dbReference>
<reference evidence="1 2" key="1">
    <citation type="submission" date="2024-09" db="EMBL/GenBank/DDBJ databases">
        <authorList>
            <person name="Sun Q."/>
            <person name="Mori K."/>
        </authorList>
    </citation>
    <scope>NUCLEOTIDE SEQUENCE [LARGE SCALE GENOMIC DNA]</scope>
    <source>
        <strain evidence="1 2">JCM 9626</strain>
    </source>
</reference>
<evidence type="ECO:0000313" key="2">
    <source>
        <dbReference type="Proteomes" id="UP001589750"/>
    </source>
</evidence>
<organism evidence="1 2">
    <name type="scientific">Nocardioides plantarum</name>
    <dbReference type="NCBI Taxonomy" id="29299"/>
    <lineage>
        <taxon>Bacteria</taxon>
        <taxon>Bacillati</taxon>
        <taxon>Actinomycetota</taxon>
        <taxon>Actinomycetes</taxon>
        <taxon>Propionibacteriales</taxon>
        <taxon>Nocardioidaceae</taxon>
        <taxon>Nocardioides</taxon>
    </lineage>
</organism>
<dbReference type="Pfam" id="PF09844">
    <property type="entry name" value="DUF2071"/>
    <property type="match status" value="1"/>
</dbReference>
<evidence type="ECO:0000313" key="1">
    <source>
        <dbReference type="EMBL" id="MFB9313853.1"/>
    </source>
</evidence>
<dbReference type="InterPro" id="IPR018644">
    <property type="entry name" value="DUF2071"/>
</dbReference>
<dbReference type="RefSeq" id="WP_140010242.1">
    <property type="nucleotide sequence ID" value="NZ_JBHMDG010000014.1"/>
</dbReference>
<dbReference type="InterPro" id="IPR023375">
    <property type="entry name" value="ADC_dom_sf"/>
</dbReference>
<dbReference type="SUPFAM" id="SSF160104">
    <property type="entry name" value="Acetoacetate decarboxylase-like"/>
    <property type="match status" value="1"/>
</dbReference>
<sequence>MTPTDLLDPQGPPLSRGSVHQWWRDLTFVHWRVEPERVAPLLPRGVRPDVHDGSSWVGLIPFTLAGAGLGAAGAAVPYLGTFLETNVRLYSVDDQGRRGVVFLSLETQRVAMVAAANLSLAVPYRWARMTREPARLPHDPTGAVVTYRTRRLTGDHPRSTVSVEVGTPVVEPDALQLFLSSRFGAHTAAWGRTLWVPNTHGPWPLREARLLGLDDELVAAAGLPGVVDSRPESVLFSSGVHTVFGLPEVVC</sequence>
<comment type="caution">
    <text evidence="1">The sequence shown here is derived from an EMBL/GenBank/DDBJ whole genome shotgun (WGS) entry which is preliminary data.</text>
</comment>
<dbReference type="Proteomes" id="UP001589750">
    <property type="component" value="Unassembled WGS sequence"/>
</dbReference>
<protein>
    <submittedName>
        <fullName evidence="1">YqjF family protein</fullName>
    </submittedName>
</protein>
<proteinExistence type="predicted"/>
<keyword evidence="2" id="KW-1185">Reference proteome</keyword>
<accession>A0ABV5KAT4</accession>
<dbReference type="PANTHER" id="PTHR39186:SF1">
    <property type="entry name" value="DUF2071 DOMAIN-CONTAINING PROTEIN"/>
    <property type="match status" value="1"/>
</dbReference>
<gene>
    <name evidence="1" type="ORF">ACFFRI_12435</name>
</gene>
<dbReference type="PANTHER" id="PTHR39186">
    <property type="entry name" value="DUF2071 FAMILY PROTEIN"/>
    <property type="match status" value="1"/>
</dbReference>